<dbReference type="Pfam" id="PF13738">
    <property type="entry name" value="Pyr_redox_3"/>
    <property type="match status" value="1"/>
</dbReference>
<dbReference type="RefSeq" id="WP_095264111.1">
    <property type="nucleotide sequence ID" value="NZ_NPBY01000017.1"/>
</dbReference>
<evidence type="ECO:0000313" key="3">
    <source>
        <dbReference type="Proteomes" id="UP000215596"/>
    </source>
</evidence>
<dbReference type="Gene3D" id="3.50.50.60">
    <property type="entry name" value="FAD/NAD(P)-binding domain"/>
    <property type="match status" value="2"/>
</dbReference>
<dbReference type="AlphaFoldDB" id="A0A268F040"/>
<comment type="caution">
    <text evidence="2">The sequence shown here is derived from an EMBL/GenBank/DDBJ whole genome shotgun (WGS) entry which is preliminary data.</text>
</comment>
<protein>
    <submittedName>
        <fullName evidence="2">Monooxygenase</fullName>
    </submittedName>
</protein>
<dbReference type="Proteomes" id="UP000215596">
    <property type="component" value="Unassembled WGS sequence"/>
</dbReference>
<dbReference type="GO" id="GO:0050660">
    <property type="term" value="F:flavin adenine dinucleotide binding"/>
    <property type="evidence" value="ECO:0007669"/>
    <property type="project" value="TreeGrafter"/>
</dbReference>
<keyword evidence="1" id="KW-0560">Oxidoreductase</keyword>
<dbReference type="InterPro" id="IPR036188">
    <property type="entry name" value="FAD/NAD-bd_sf"/>
</dbReference>
<gene>
    <name evidence="2" type="ORF">CHH67_05870</name>
</gene>
<dbReference type="PANTHER" id="PTHR43539">
    <property type="entry name" value="FLAVIN-BINDING MONOOXYGENASE-LIKE PROTEIN (AFU_ORTHOLOGUE AFUA_4G09220)"/>
    <property type="match status" value="1"/>
</dbReference>
<dbReference type="SUPFAM" id="SSF51905">
    <property type="entry name" value="FAD/NAD(P)-binding domain"/>
    <property type="match status" value="1"/>
</dbReference>
<dbReference type="EMBL" id="NPBY01000017">
    <property type="protein sequence ID" value="PAD78746.1"/>
    <property type="molecule type" value="Genomic_DNA"/>
</dbReference>
<proteinExistence type="predicted"/>
<keyword evidence="2" id="KW-0503">Monooxygenase</keyword>
<accession>A0A268F040</accession>
<dbReference type="PRINTS" id="PR00469">
    <property type="entry name" value="PNDRDTASEII"/>
</dbReference>
<dbReference type="OrthoDB" id="178899at2"/>
<sequence length="377" mass="40868">MMEILDCIIVGGGAAGVGLGSLLQELGVTNFSILERGSVGASFRMWPKEMRMITPSFTGNAYGMLDLNSVTLKTSPAYTLGTEHPSGEQYADYLQAVADYKELPIQTGVDVTGIRPQPDGGFELDTSAGIMRCNYVIWAAGEFQYPALGGLPGSEYGIHSSLVKSWKEFQGDEHIIIGGYESGADAAIHLARLGKKVTVIDRSLRWTLKGSSDPSMEISPYTKDRLREVEGGLVDLMAGYEAKWIEPADDGGYLVYCEGSASGDSRFVKTTSPPILATGFRGSLSLIEHLFECDEHGAALLNEYDESTVTPGLFVAGPSVRHEQLIFCFIYKFRQRFGVVAGAIAERLGLDTSVLEAYRQQGMLLEDLSCCGEDCQC</sequence>
<dbReference type="GO" id="GO:0004497">
    <property type="term" value="F:monooxygenase activity"/>
    <property type="evidence" value="ECO:0007669"/>
    <property type="project" value="UniProtKB-KW"/>
</dbReference>
<dbReference type="PANTHER" id="PTHR43539:SF89">
    <property type="entry name" value="NAD(P)-BINDING DOMAIN-CONTAINING PROTEIN"/>
    <property type="match status" value="1"/>
</dbReference>
<evidence type="ECO:0000313" key="2">
    <source>
        <dbReference type="EMBL" id="PAD78746.1"/>
    </source>
</evidence>
<dbReference type="InterPro" id="IPR050982">
    <property type="entry name" value="Auxin_biosynth/cation_transpt"/>
</dbReference>
<name>A0A268F040_9BACL</name>
<evidence type="ECO:0000256" key="1">
    <source>
        <dbReference type="ARBA" id="ARBA00023002"/>
    </source>
</evidence>
<reference evidence="2 3" key="1">
    <citation type="submission" date="2017-07" db="EMBL/GenBank/DDBJ databases">
        <title>Isolation and whole genome analysis of endospore-forming bacteria from heroin.</title>
        <authorList>
            <person name="Kalinowski J."/>
            <person name="Ahrens B."/>
            <person name="Al-Dilaimi A."/>
            <person name="Winkler A."/>
            <person name="Wibberg D."/>
            <person name="Schleenbecker U."/>
            <person name="Ruckert C."/>
            <person name="Wolfel R."/>
            <person name="Grass G."/>
        </authorList>
    </citation>
    <scope>NUCLEOTIDE SEQUENCE [LARGE SCALE GENOMIC DNA]</scope>
    <source>
        <strain evidence="2 3">7537-G1</strain>
    </source>
</reference>
<organism evidence="2 3">
    <name type="scientific">Paenibacillus campinasensis</name>
    <dbReference type="NCBI Taxonomy" id="66347"/>
    <lineage>
        <taxon>Bacteria</taxon>
        <taxon>Bacillati</taxon>
        <taxon>Bacillota</taxon>
        <taxon>Bacilli</taxon>
        <taxon>Bacillales</taxon>
        <taxon>Paenibacillaceae</taxon>
        <taxon>Paenibacillus</taxon>
    </lineage>
</organism>